<reference evidence="6 7" key="1">
    <citation type="submission" date="2012-04" db="EMBL/GenBank/DDBJ databases">
        <title>The Genome Sequence of Saprolegnia declina VS20.</title>
        <authorList>
            <consortium name="The Broad Institute Genome Sequencing Platform"/>
            <person name="Russ C."/>
            <person name="Nusbaum C."/>
            <person name="Tyler B."/>
            <person name="van West P."/>
            <person name="Dieguez-Uribeondo J."/>
            <person name="de Bruijn I."/>
            <person name="Tripathy S."/>
            <person name="Jiang R."/>
            <person name="Young S.K."/>
            <person name="Zeng Q."/>
            <person name="Gargeya S."/>
            <person name="Fitzgerald M."/>
            <person name="Haas B."/>
            <person name="Abouelleil A."/>
            <person name="Alvarado L."/>
            <person name="Arachchi H.M."/>
            <person name="Berlin A."/>
            <person name="Chapman S.B."/>
            <person name="Goldberg J."/>
            <person name="Griggs A."/>
            <person name="Gujja S."/>
            <person name="Hansen M."/>
            <person name="Howarth C."/>
            <person name="Imamovic A."/>
            <person name="Larimer J."/>
            <person name="McCowen C."/>
            <person name="Montmayeur A."/>
            <person name="Murphy C."/>
            <person name="Neiman D."/>
            <person name="Pearson M."/>
            <person name="Priest M."/>
            <person name="Roberts A."/>
            <person name="Saif S."/>
            <person name="Shea T."/>
            <person name="Sisk P."/>
            <person name="Sykes S."/>
            <person name="Wortman J."/>
            <person name="Nusbaum C."/>
            <person name="Birren B."/>
        </authorList>
    </citation>
    <scope>NUCLEOTIDE SEQUENCE [LARGE SCALE GENOMIC DNA]</scope>
    <source>
        <strain evidence="6 7">VS20</strain>
    </source>
</reference>
<feature type="domain" description="FAD/NAD(P)-binding" evidence="5">
    <location>
        <begin position="10"/>
        <end position="309"/>
    </location>
</feature>
<organism evidence="6 7">
    <name type="scientific">Saprolegnia diclina (strain VS20)</name>
    <dbReference type="NCBI Taxonomy" id="1156394"/>
    <lineage>
        <taxon>Eukaryota</taxon>
        <taxon>Sar</taxon>
        <taxon>Stramenopiles</taxon>
        <taxon>Oomycota</taxon>
        <taxon>Saprolegniomycetes</taxon>
        <taxon>Saprolegniales</taxon>
        <taxon>Saprolegniaceae</taxon>
        <taxon>Saprolegnia</taxon>
    </lineage>
</organism>
<dbReference type="eggNOG" id="KOG2495">
    <property type="taxonomic scope" value="Eukaryota"/>
</dbReference>
<keyword evidence="2" id="KW-0285">Flavoprotein</keyword>
<dbReference type="RefSeq" id="XP_008621203.1">
    <property type="nucleotide sequence ID" value="XM_008622981.1"/>
</dbReference>
<dbReference type="PANTHER" id="PTHR43735">
    <property type="entry name" value="APOPTOSIS-INDUCING FACTOR 1"/>
    <property type="match status" value="1"/>
</dbReference>
<evidence type="ECO:0000256" key="3">
    <source>
        <dbReference type="ARBA" id="ARBA00022827"/>
    </source>
</evidence>
<accession>T0R047</accession>
<dbReference type="STRING" id="1156394.T0R047"/>
<dbReference type="InParanoid" id="T0R047"/>
<dbReference type="GO" id="GO:0005737">
    <property type="term" value="C:cytoplasm"/>
    <property type="evidence" value="ECO:0007669"/>
    <property type="project" value="TreeGrafter"/>
</dbReference>
<dbReference type="Gene3D" id="3.50.50.100">
    <property type="match status" value="1"/>
</dbReference>
<keyword evidence="3" id="KW-0274">FAD</keyword>
<sequence>MTSSTSAAPRIVVVGGGYAGIQFAQSLAYYAPGASITVIEKQTFTFHANGMPRAFVDKSYVPKLFIPLDKALPSHVTLLRGLAVSMTDASVTVQTIDVDGILAADTTELAFDYCVLATGSSYAAPIKVPENVYTREAIEASVHAAIDAIAAAESILVIGGGAVGCEVAGEIAVKYPTKTVTLVDGNTQLLASANVSEQFRTKVAEGLVAHGVKLVLGERLPSRRTAHSFTRETMTLSGGTVIASDVQLVCAGMTPNTSLVAAQHPSLVTPHGINVTTSMQLEGKDHIFVLGDASNHLSPKMAYVAMEQAKHLGYGLAQHLLYKTPLAPFAMNPIGLMLLPIGPYAGVAQFPVPFYGALVLGDWVVRFIKGADYFASRTWGTWNASVPS</sequence>
<dbReference type="InterPro" id="IPR023753">
    <property type="entry name" value="FAD/NAD-binding_dom"/>
</dbReference>
<name>T0R047_SAPDV</name>
<evidence type="ECO:0000256" key="2">
    <source>
        <dbReference type="ARBA" id="ARBA00022630"/>
    </source>
</evidence>
<dbReference type="SUPFAM" id="SSF51905">
    <property type="entry name" value="FAD/NAD(P)-binding domain"/>
    <property type="match status" value="1"/>
</dbReference>
<evidence type="ECO:0000256" key="4">
    <source>
        <dbReference type="ARBA" id="ARBA00023002"/>
    </source>
</evidence>
<dbReference type="GO" id="GO:0004174">
    <property type="term" value="F:electron-transferring-flavoprotein dehydrogenase activity"/>
    <property type="evidence" value="ECO:0007669"/>
    <property type="project" value="TreeGrafter"/>
</dbReference>
<dbReference type="VEuPathDB" id="FungiDB:SDRG_16763"/>
<keyword evidence="4" id="KW-0560">Oxidoreductase</keyword>
<comment type="similarity">
    <text evidence="1">Belongs to the FAD-dependent oxidoreductase family.</text>
</comment>
<gene>
    <name evidence="6" type="ORF">SDRG_16763</name>
</gene>
<dbReference type="PANTHER" id="PTHR43735:SF3">
    <property type="entry name" value="FERROPTOSIS SUPPRESSOR PROTEIN 1"/>
    <property type="match status" value="1"/>
</dbReference>
<dbReference type="Pfam" id="PF07992">
    <property type="entry name" value="Pyr_redox_2"/>
    <property type="match status" value="1"/>
</dbReference>
<dbReference type="PRINTS" id="PR00368">
    <property type="entry name" value="FADPNR"/>
</dbReference>
<dbReference type="InterPro" id="IPR036188">
    <property type="entry name" value="FAD/NAD-bd_sf"/>
</dbReference>
<evidence type="ECO:0000256" key="1">
    <source>
        <dbReference type="ARBA" id="ARBA00006442"/>
    </source>
</evidence>
<proteinExistence type="inferred from homology"/>
<protein>
    <recommendedName>
        <fullName evidence="5">FAD/NAD(P)-binding domain-containing protein</fullName>
    </recommendedName>
</protein>
<dbReference type="EMBL" id="JH767283">
    <property type="protein sequence ID" value="EQC25353.1"/>
    <property type="molecule type" value="Genomic_DNA"/>
</dbReference>
<keyword evidence="7" id="KW-1185">Reference proteome</keyword>
<evidence type="ECO:0000259" key="5">
    <source>
        <dbReference type="Pfam" id="PF07992"/>
    </source>
</evidence>
<dbReference type="AlphaFoldDB" id="T0R047"/>
<dbReference type="GO" id="GO:0050660">
    <property type="term" value="F:flavin adenine dinucleotide binding"/>
    <property type="evidence" value="ECO:0007669"/>
    <property type="project" value="TreeGrafter"/>
</dbReference>
<dbReference type="OMA" id="WRSKYEK"/>
<dbReference type="Proteomes" id="UP000030762">
    <property type="component" value="Unassembled WGS sequence"/>
</dbReference>
<evidence type="ECO:0000313" key="7">
    <source>
        <dbReference type="Proteomes" id="UP000030762"/>
    </source>
</evidence>
<dbReference type="PRINTS" id="PR00411">
    <property type="entry name" value="PNDRDTASEI"/>
</dbReference>
<evidence type="ECO:0000313" key="6">
    <source>
        <dbReference type="EMBL" id="EQC25353.1"/>
    </source>
</evidence>
<dbReference type="GeneID" id="19957490"/>
<dbReference type="OrthoDB" id="202203at2759"/>